<organism evidence="2 3">
    <name type="scientific">Thalassiosira oceanica</name>
    <name type="common">Marine diatom</name>
    <dbReference type="NCBI Taxonomy" id="159749"/>
    <lineage>
        <taxon>Eukaryota</taxon>
        <taxon>Sar</taxon>
        <taxon>Stramenopiles</taxon>
        <taxon>Ochrophyta</taxon>
        <taxon>Bacillariophyta</taxon>
        <taxon>Coscinodiscophyceae</taxon>
        <taxon>Thalassiosirophycidae</taxon>
        <taxon>Thalassiosirales</taxon>
        <taxon>Thalassiosiraceae</taxon>
        <taxon>Thalassiosira</taxon>
    </lineage>
</organism>
<evidence type="ECO:0000313" key="3">
    <source>
        <dbReference type="Proteomes" id="UP000266841"/>
    </source>
</evidence>
<sequence>MPESERANNSGLEYTPPLPPWCTSGQYWPSPYGPVYRASTRWVLCFTASGTLSIENQGLWRSSGNLYNLGVQYHFEFGLLGLEKDVTRAVELYERAAELGVKGAHFNKGRARLKTCRADVQENTATAIRHYKAAAKNGHVPAIYNLGCEEGDAGNHDLALMHHLMAAKLGCQDALDRVRVMFMKGLATKADYAGALRGYQSAFEEMRSPDSDEALALSSMSEGQSSSRAVPFDRENDP</sequence>
<dbReference type="SUPFAM" id="SSF81901">
    <property type="entry name" value="HCP-like"/>
    <property type="match status" value="1"/>
</dbReference>
<dbReference type="Gene3D" id="1.25.40.10">
    <property type="entry name" value="Tetratricopeptide repeat domain"/>
    <property type="match status" value="1"/>
</dbReference>
<dbReference type="PANTHER" id="PTHR45011:SF1">
    <property type="entry name" value="DAP3-BINDING CELL DEATH ENHANCER 1"/>
    <property type="match status" value="1"/>
</dbReference>
<dbReference type="OrthoDB" id="40126at2759"/>
<protein>
    <submittedName>
        <fullName evidence="2">Uncharacterized protein</fullName>
    </submittedName>
</protein>
<feature type="region of interest" description="Disordered" evidence="1">
    <location>
        <begin position="210"/>
        <end position="238"/>
    </location>
</feature>
<name>K0SP11_THAOC</name>
<dbReference type="EMBL" id="AGNL01013667">
    <property type="protein sequence ID" value="EJK67105.1"/>
    <property type="molecule type" value="Genomic_DNA"/>
</dbReference>
<keyword evidence="3" id="KW-1185">Reference proteome</keyword>
<evidence type="ECO:0000256" key="1">
    <source>
        <dbReference type="SAM" id="MobiDB-lite"/>
    </source>
</evidence>
<evidence type="ECO:0000313" key="2">
    <source>
        <dbReference type="EMBL" id="EJK67105.1"/>
    </source>
</evidence>
<dbReference type="PANTHER" id="PTHR45011">
    <property type="entry name" value="DAP3-BINDING CELL DEATH ENHANCER 1"/>
    <property type="match status" value="1"/>
</dbReference>
<dbReference type="InterPro" id="IPR052748">
    <property type="entry name" value="ISR_Activator"/>
</dbReference>
<reference evidence="2 3" key="1">
    <citation type="journal article" date="2012" name="Genome Biol.">
        <title>Genome and low-iron response of an oceanic diatom adapted to chronic iron limitation.</title>
        <authorList>
            <person name="Lommer M."/>
            <person name="Specht M."/>
            <person name="Roy A.S."/>
            <person name="Kraemer L."/>
            <person name="Andreson R."/>
            <person name="Gutowska M.A."/>
            <person name="Wolf J."/>
            <person name="Bergner S.V."/>
            <person name="Schilhabel M.B."/>
            <person name="Klostermeier U.C."/>
            <person name="Beiko R.G."/>
            <person name="Rosenstiel P."/>
            <person name="Hippler M."/>
            <person name="Laroche J."/>
        </authorList>
    </citation>
    <scope>NUCLEOTIDE SEQUENCE [LARGE SCALE GENOMIC DNA]</scope>
    <source>
        <strain evidence="2 3">CCMP1005</strain>
    </source>
</reference>
<dbReference type="AlphaFoldDB" id="K0SP11"/>
<dbReference type="InterPro" id="IPR006597">
    <property type="entry name" value="Sel1-like"/>
</dbReference>
<accession>K0SP11</accession>
<gene>
    <name evidence="2" type="ORF">THAOC_11903</name>
</gene>
<dbReference type="Proteomes" id="UP000266841">
    <property type="component" value="Unassembled WGS sequence"/>
</dbReference>
<dbReference type="Pfam" id="PF08238">
    <property type="entry name" value="Sel1"/>
    <property type="match status" value="3"/>
</dbReference>
<dbReference type="InterPro" id="IPR011990">
    <property type="entry name" value="TPR-like_helical_dom_sf"/>
</dbReference>
<dbReference type="SMART" id="SM00671">
    <property type="entry name" value="SEL1"/>
    <property type="match status" value="3"/>
</dbReference>
<feature type="compositionally biased region" description="Polar residues" evidence="1">
    <location>
        <begin position="218"/>
        <end position="228"/>
    </location>
</feature>
<comment type="caution">
    <text evidence="2">The sequence shown here is derived from an EMBL/GenBank/DDBJ whole genome shotgun (WGS) entry which is preliminary data.</text>
</comment>
<proteinExistence type="predicted"/>